<dbReference type="InterPro" id="IPR005135">
    <property type="entry name" value="Endo/exonuclease/phosphatase"/>
</dbReference>
<dbReference type="EMBL" id="CADCVF010000070">
    <property type="protein sequence ID" value="CAA9465805.1"/>
    <property type="molecule type" value="Genomic_DNA"/>
</dbReference>
<dbReference type="CDD" id="cd09083">
    <property type="entry name" value="EEP-1"/>
    <property type="match status" value="1"/>
</dbReference>
<dbReference type="GO" id="GO:0000175">
    <property type="term" value="F:3'-5'-RNA exonuclease activity"/>
    <property type="evidence" value="ECO:0007669"/>
    <property type="project" value="TreeGrafter"/>
</dbReference>
<dbReference type="SUPFAM" id="SSF56219">
    <property type="entry name" value="DNase I-like"/>
    <property type="match status" value="1"/>
</dbReference>
<reference evidence="2" key="1">
    <citation type="submission" date="2020-02" db="EMBL/GenBank/DDBJ databases">
        <authorList>
            <person name="Meier V. D."/>
        </authorList>
    </citation>
    <scope>NUCLEOTIDE SEQUENCE</scope>
    <source>
        <strain evidence="2">AVDCRST_MAG58</strain>
    </source>
</reference>
<keyword evidence="2" id="KW-0378">Hydrolase</keyword>
<dbReference type="EC" id="3.4.21.-" evidence="2"/>
<accession>A0A6J4R6U9</accession>
<dbReference type="PANTHER" id="PTHR12121">
    <property type="entry name" value="CARBON CATABOLITE REPRESSOR PROTEIN 4"/>
    <property type="match status" value="1"/>
</dbReference>
<dbReference type="InterPro" id="IPR036691">
    <property type="entry name" value="Endo/exonu/phosph_ase_sf"/>
</dbReference>
<dbReference type="AlphaFoldDB" id="A0A6J4R6U9"/>
<proteinExistence type="predicted"/>
<name>A0A6J4R6U9_9ACTN</name>
<dbReference type="Pfam" id="PF03372">
    <property type="entry name" value="Exo_endo_phos"/>
    <property type="match status" value="1"/>
</dbReference>
<dbReference type="InterPro" id="IPR050410">
    <property type="entry name" value="CCR4/nocturin_mRNA_transcr"/>
</dbReference>
<sequence>MDEHAIRVMSFNVRGSFHDAREKNAWRNRADLNVATIERYAPDVIGLQEAQRPNLGAYRKRLPRYVHIRGPRYGNTVPHDFNTILFDPERLEPQDSGGFWLSETPEVHSRSWETRVARSATWALFRVPGTDLSFLHLNTHLDHVSARARREGSKLIVERVAEISGRTGVYLPVIVTGDFNSRPGNRTYRTFTESGFMDTYLAAGNEDSERANTFHAFRGTSYRDAHPDRGPRRIDWILFKDPKRRLRVKSHWIVHDADESSGLYPSDHYPILADFSV</sequence>
<evidence type="ECO:0000259" key="1">
    <source>
        <dbReference type="Pfam" id="PF03372"/>
    </source>
</evidence>
<protein>
    <submittedName>
        <fullName evidence="2">Bacillopeptidase F</fullName>
        <ecNumber evidence="2">3.4.21.-</ecNumber>
    </submittedName>
</protein>
<dbReference type="Gene3D" id="3.60.10.10">
    <property type="entry name" value="Endonuclease/exonuclease/phosphatase"/>
    <property type="match status" value="1"/>
</dbReference>
<evidence type="ECO:0000313" key="2">
    <source>
        <dbReference type="EMBL" id="CAA9465805.1"/>
    </source>
</evidence>
<organism evidence="2">
    <name type="scientific">uncultured Rubrobacteraceae bacterium</name>
    <dbReference type="NCBI Taxonomy" id="349277"/>
    <lineage>
        <taxon>Bacteria</taxon>
        <taxon>Bacillati</taxon>
        <taxon>Actinomycetota</taxon>
        <taxon>Rubrobacteria</taxon>
        <taxon>Rubrobacterales</taxon>
        <taxon>Rubrobacteraceae</taxon>
        <taxon>environmental samples</taxon>
    </lineage>
</organism>
<feature type="domain" description="Endonuclease/exonuclease/phosphatase" evidence="1">
    <location>
        <begin position="9"/>
        <end position="268"/>
    </location>
</feature>
<dbReference type="PANTHER" id="PTHR12121:SF36">
    <property type="entry name" value="ENDONUCLEASE_EXONUCLEASE_PHOSPHATASE DOMAIN-CONTAINING PROTEIN"/>
    <property type="match status" value="1"/>
</dbReference>
<gene>
    <name evidence="2" type="ORF">AVDCRST_MAG58-3459</name>
</gene>